<feature type="compositionally biased region" description="Basic and acidic residues" evidence="1">
    <location>
        <begin position="160"/>
        <end position="181"/>
    </location>
</feature>
<feature type="compositionally biased region" description="Polar residues" evidence="1">
    <location>
        <begin position="297"/>
        <end position="316"/>
    </location>
</feature>
<evidence type="ECO:0000313" key="2">
    <source>
        <dbReference type="EMBL" id="VEU35816.1"/>
    </source>
</evidence>
<feature type="region of interest" description="Disordered" evidence="1">
    <location>
        <begin position="297"/>
        <end position="319"/>
    </location>
</feature>
<dbReference type="EMBL" id="CAACVS010000070">
    <property type="protein sequence ID" value="VEU35816.1"/>
    <property type="molecule type" value="Genomic_DNA"/>
</dbReference>
<reference evidence="2 3" key="1">
    <citation type="submission" date="2019-01" db="EMBL/GenBank/DDBJ databases">
        <authorList>
            <person name="Ferrante I. M."/>
        </authorList>
    </citation>
    <scope>NUCLEOTIDE SEQUENCE [LARGE SCALE GENOMIC DNA]</scope>
    <source>
        <strain evidence="2 3">B856</strain>
    </source>
</reference>
<evidence type="ECO:0000313" key="3">
    <source>
        <dbReference type="Proteomes" id="UP000291116"/>
    </source>
</evidence>
<dbReference type="AlphaFoldDB" id="A0A448Z1B7"/>
<organism evidence="2 3">
    <name type="scientific">Pseudo-nitzschia multistriata</name>
    <dbReference type="NCBI Taxonomy" id="183589"/>
    <lineage>
        <taxon>Eukaryota</taxon>
        <taxon>Sar</taxon>
        <taxon>Stramenopiles</taxon>
        <taxon>Ochrophyta</taxon>
        <taxon>Bacillariophyta</taxon>
        <taxon>Bacillariophyceae</taxon>
        <taxon>Bacillariophycidae</taxon>
        <taxon>Bacillariales</taxon>
        <taxon>Bacillariaceae</taxon>
        <taxon>Pseudo-nitzschia</taxon>
    </lineage>
</organism>
<evidence type="ECO:0000256" key="1">
    <source>
        <dbReference type="SAM" id="MobiDB-lite"/>
    </source>
</evidence>
<feature type="region of interest" description="Disordered" evidence="1">
    <location>
        <begin position="145"/>
        <end position="181"/>
    </location>
</feature>
<sequence>MLYQLYNVVANGKAHLATATGQQVRRDTQRIVPTSEEWTMTNSEGKHYEDMDIKETLMYMYKEQLKQSVKEFTTYNTDMEKLTHLDKMKKQINHNAIQQFVAAIIEGSDEETSTLKGTLANQFNLGMNQYLTTTTKALEMLNHFKGTKRPKPKANNQETQRNDQHGGENTKQTVNKDDKEVKEATTFVTKGNKTMKQALMLAVANDNDFGQEMDNYFQLCEVVTGMTHTEGTPNNEVAHCHLHYSNDNDELSSSMDTDYQVTDNNYDSINYDDDNFSYWAARDALDNNFGQHVTQAKSISGNNNSVRSESDSSLNQTTATKDDLTGTTINVVATKTLPVPPIGTITCLRNVQHLVNDFEAP</sequence>
<name>A0A448Z1B7_9STRA</name>
<protein>
    <submittedName>
        <fullName evidence="2">Uncharacterized protein</fullName>
    </submittedName>
</protein>
<proteinExistence type="predicted"/>
<keyword evidence="3" id="KW-1185">Reference proteome</keyword>
<dbReference type="Proteomes" id="UP000291116">
    <property type="component" value="Unassembled WGS sequence"/>
</dbReference>
<gene>
    <name evidence="2" type="ORF">PSNMU_V1.4_AUG-EV-PASAV3_0025870</name>
</gene>
<accession>A0A448Z1B7</accession>